<feature type="transmembrane region" description="Helical" evidence="1">
    <location>
        <begin position="6"/>
        <end position="29"/>
    </location>
</feature>
<evidence type="ECO:0000313" key="3">
    <source>
        <dbReference type="Proteomes" id="UP000006000"/>
    </source>
</evidence>
<dbReference type="EMBL" id="AAVL02000035">
    <property type="protein sequence ID" value="EDM51004.1"/>
    <property type="molecule type" value="Genomic_DNA"/>
</dbReference>
<evidence type="ECO:0000256" key="1">
    <source>
        <dbReference type="SAM" id="Phobius"/>
    </source>
</evidence>
<reference evidence="2 3" key="1">
    <citation type="submission" date="2007-03" db="EMBL/GenBank/DDBJ databases">
        <authorList>
            <person name="Fulton L."/>
            <person name="Clifton S."/>
            <person name="Fulton B."/>
            <person name="Xu J."/>
            <person name="Minx P."/>
            <person name="Pepin K.H."/>
            <person name="Johnson M."/>
            <person name="Thiruvilangam P."/>
            <person name="Bhonagiri V."/>
            <person name="Nash W.E."/>
            <person name="Mardis E.R."/>
            <person name="Wilson R.K."/>
        </authorList>
    </citation>
    <scope>NUCLEOTIDE SEQUENCE [LARGE SCALE GENOMIC DNA]</scope>
    <source>
        <strain evidence="2 3">ATCC 27560</strain>
    </source>
</reference>
<dbReference type="HOGENOM" id="CLU_1419321_0_0_9"/>
<keyword evidence="1" id="KW-1133">Transmembrane helix</keyword>
<evidence type="ECO:0000313" key="2">
    <source>
        <dbReference type="EMBL" id="EDM51004.1"/>
    </source>
</evidence>
<organism evidence="2 3">
    <name type="scientific">Eubacterium ventriosum ATCC 27560</name>
    <dbReference type="NCBI Taxonomy" id="411463"/>
    <lineage>
        <taxon>Bacteria</taxon>
        <taxon>Bacillati</taxon>
        <taxon>Bacillota</taxon>
        <taxon>Clostridia</taxon>
        <taxon>Eubacteriales</taxon>
        <taxon>Eubacteriaceae</taxon>
        <taxon>Eubacterium</taxon>
    </lineage>
</organism>
<keyword evidence="1" id="KW-0812">Transmembrane</keyword>
<reference evidence="2 3" key="2">
    <citation type="submission" date="2007-04" db="EMBL/GenBank/DDBJ databases">
        <title>Draft genome sequence of Eubacterium ventriosum (ATCC 27560).</title>
        <authorList>
            <person name="Sudarsanam P."/>
            <person name="Ley R."/>
            <person name="Guruge J."/>
            <person name="Turnbaugh P.J."/>
            <person name="Mahowald M."/>
            <person name="Liep D."/>
            <person name="Gordon J."/>
        </authorList>
    </citation>
    <scope>NUCLEOTIDE SEQUENCE [LARGE SCALE GENOMIC DNA]</scope>
    <source>
        <strain evidence="2 3">ATCC 27560</strain>
    </source>
</reference>
<keyword evidence="1" id="KW-0472">Membrane</keyword>
<proteinExistence type="predicted"/>
<gene>
    <name evidence="2" type="ORF">EUBVEN_01787</name>
</gene>
<accession>A5Z7U8</accession>
<comment type="caution">
    <text evidence="2">The sequence shown here is derived from an EMBL/GenBank/DDBJ whole genome shotgun (WGS) entry which is preliminary data.</text>
</comment>
<dbReference type="AlphaFoldDB" id="A5Z7U8"/>
<dbReference type="Proteomes" id="UP000006000">
    <property type="component" value="Unassembled WGS sequence"/>
</dbReference>
<protein>
    <submittedName>
        <fullName evidence="2">Uncharacterized protein</fullName>
    </submittedName>
</protein>
<sequence>MLFINPIHLIISVAFSSSVTPCFFAISFIRYSAISRAEVSISARCSYNFPLVSRLKYSTLFDKFLQITTNFFTRNEKNDTASLIRLFIQIHKIIRTGNLITNMVSTIRYSANASSDHPPKQVPGILIIMNPKQPNLPTCSVTSTYLLFHLLSNPSLHLIANTTLGIIMTAIKISPKTLSHSILSTITNFDFSFSATSQ</sequence>
<name>A5Z7U8_9FIRM</name>
<dbReference type="eggNOG" id="ENOG5033SYG">
    <property type="taxonomic scope" value="Bacteria"/>
</dbReference>